<evidence type="ECO:0000256" key="1">
    <source>
        <dbReference type="SAM" id="SignalP"/>
    </source>
</evidence>
<feature type="signal peptide" evidence="1">
    <location>
        <begin position="1"/>
        <end position="24"/>
    </location>
</feature>
<dbReference type="AlphaFoldDB" id="A0A1H4TFN8"/>
<protein>
    <recommendedName>
        <fullName evidence="4">Secreted protein</fullName>
    </recommendedName>
</protein>
<feature type="chain" id="PRO_5039003135" description="Secreted protein" evidence="1">
    <location>
        <begin position="25"/>
        <end position="137"/>
    </location>
</feature>
<sequence length="137" mass="14315">MRRTGALTAITAGVLAGVPFITGAAAPDNGCWATEPIELANEGVWTYRNQVTWCATDGKVTSVEVKVTHQVLNPACTWAGRVEESVTPAKDGTGRTAFDLSEFSCPGAIGAKGVNPWVIVTVQPDGSYTIDATGIHP</sequence>
<evidence type="ECO:0000313" key="2">
    <source>
        <dbReference type="EMBL" id="SEC54961.1"/>
    </source>
</evidence>
<dbReference type="OrthoDB" id="3624997at2"/>
<dbReference type="EMBL" id="FNSO01000004">
    <property type="protein sequence ID" value="SEC54961.1"/>
    <property type="molecule type" value="Genomic_DNA"/>
</dbReference>
<evidence type="ECO:0000313" key="3">
    <source>
        <dbReference type="Proteomes" id="UP000199622"/>
    </source>
</evidence>
<reference evidence="3" key="1">
    <citation type="submission" date="2016-10" db="EMBL/GenBank/DDBJ databases">
        <authorList>
            <person name="Varghese N."/>
            <person name="Submissions S."/>
        </authorList>
    </citation>
    <scope>NUCLEOTIDE SEQUENCE [LARGE SCALE GENOMIC DNA]</scope>
    <source>
        <strain evidence="3">DSM 44544</strain>
    </source>
</reference>
<keyword evidence="1" id="KW-0732">Signal</keyword>
<name>A0A1H4TFN8_9PSEU</name>
<organism evidence="2 3">
    <name type="scientific">Amycolatopsis tolypomycina</name>
    <dbReference type="NCBI Taxonomy" id="208445"/>
    <lineage>
        <taxon>Bacteria</taxon>
        <taxon>Bacillati</taxon>
        <taxon>Actinomycetota</taxon>
        <taxon>Actinomycetes</taxon>
        <taxon>Pseudonocardiales</taxon>
        <taxon>Pseudonocardiaceae</taxon>
        <taxon>Amycolatopsis</taxon>
    </lineage>
</organism>
<evidence type="ECO:0008006" key="4">
    <source>
        <dbReference type="Google" id="ProtNLM"/>
    </source>
</evidence>
<dbReference type="RefSeq" id="WP_091309822.1">
    <property type="nucleotide sequence ID" value="NZ_FNSO01000004.1"/>
</dbReference>
<accession>A0A1H4TFN8</accession>
<keyword evidence="3" id="KW-1185">Reference proteome</keyword>
<dbReference type="Proteomes" id="UP000199622">
    <property type="component" value="Unassembled WGS sequence"/>
</dbReference>
<gene>
    <name evidence="2" type="ORF">SAMN04489727_4167</name>
</gene>
<proteinExistence type="predicted"/>